<dbReference type="Pfam" id="PF11528">
    <property type="entry name" value="DUF3224"/>
    <property type="match status" value="1"/>
</dbReference>
<proteinExistence type="predicted"/>
<comment type="caution">
    <text evidence="2">The sequence shown here is derived from an EMBL/GenBank/DDBJ whole genome shotgun (WGS) entry which is preliminary data.</text>
</comment>
<dbReference type="Proteomes" id="UP000253094">
    <property type="component" value="Unassembled WGS sequence"/>
</dbReference>
<dbReference type="OrthoDB" id="882224at2"/>
<reference evidence="2 3" key="1">
    <citation type="submission" date="2018-06" db="EMBL/GenBank/DDBJ databases">
        <title>Sphaerisporangium craniellae sp. nov., isolated from a marine sponge in the South China Sea.</title>
        <authorList>
            <person name="Li L."/>
        </authorList>
    </citation>
    <scope>NUCLEOTIDE SEQUENCE [LARGE SCALE GENOMIC DNA]</scope>
    <source>
        <strain evidence="2 3">CCTCC AA 208026</strain>
    </source>
</reference>
<dbReference type="InterPro" id="IPR023159">
    <property type="entry name" value="SO1590-like_sf"/>
</dbReference>
<accession>A0A367FBJ7</accession>
<feature type="region of interest" description="Disordered" evidence="1">
    <location>
        <begin position="1"/>
        <end position="25"/>
    </location>
</feature>
<evidence type="ECO:0000256" key="1">
    <source>
        <dbReference type="SAM" id="MobiDB-lite"/>
    </source>
</evidence>
<keyword evidence="3" id="KW-1185">Reference proteome</keyword>
<dbReference type="InterPro" id="IPR021607">
    <property type="entry name" value="DUF3224"/>
</dbReference>
<organism evidence="2 3">
    <name type="scientific">Sphaerisporangium album</name>
    <dbReference type="NCBI Taxonomy" id="509200"/>
    <lineage>
        <taxon>Bacteria</taxon>
        <taxon>Bacillati</taxon>
        <taxon>Actinomycetota</taxon>
        <taxon>Actinomycetes</taxon>
        <taxon>Streptosporangiales</taxon>
        <taxon>Streptosporangiaceae</taxon>
        <taxon>Sphaerisporangium</taxon>
    </lineage>
</organism>
<evidence type="ECO:0000313" key="3">
    <source>
        <dbReference type="Proteomes" id="UP000253094"/>
    </source>
</evidence>
<evidence type="ECO:0000313" key="2">
    <source>
        <dbReference type="EMBL" id="RCG27067.1"/>
    </source>
</evidence>
<dbReference type="Gene3D" id="2.40.350.10">
    <property type="entry name" value="SO1590-like"/>
    <property type="match status" value="1"/>
</dbReference>
<dbReference type="AlphaFoldDB" id="A0A367FBJ7"/>
<protein>
    <submittedName>
        <fullName evidence="2">DUF3224 domain-containing protein</fullName>
    </submittedName>
</protein>
<name>A0A367FBJ7_9ACTN</name>
<dbReference type="EMBL" id="QOIL01000017">
    <property type="protein sequence ID" value="RCG27067.1"/>
    <property type="molecule type" value="Genomic_DNA"/>
</dbReference>
<gene>
    <name evidence="2" type="ORF">DQ384_27785</name>
</gene>
<dbReference type="SUPFAM" id="SSF159238">
    <property type="entry name" value="SO1590-like"/>
    <property type="match status" value="1"/>
</dbReference>
<sequence length="147" mass="15563">MPHEASGRAATTEGEAMTTKSKGTYQITGWDEKPYSEKKGQAKLTAAHVTNTFSGDIEGEGKAEYLMAYPSETYATFVGLQQVVGSVKGRKGSFVLEVHGTFANGQAKADWTVVPESGTEELQGIKGEGGFVSTSDGGVDLTLDYTI</sequence>